<evidence type="ECO:0000313" key="2">
    <source>
        <dbReference type="EMBL" id="PIK59242.1"/>
    </source>
</evidence>
<organism evidence="2 3">
    <name type="scientific">Stichopus japonicus</name>
    <name type="common">Sea cucumber</name>
    <dbReference type="NCBI Taxonomy" id="307972"/>
    <lineage>
        <taxon>Eukaryota</taxon>
        <taxon>Metazoa</taxon>
        <taxon>Echinodermata</taxon>
        <taxon>Eleutherozoa</taxon>
        <taxon>Echinozoa</taxon>
        <taxon>Holothuroidea</taxon>
        <taxon>Aspidochirotacea</taxon>
        <taxon>Aspidochirotida</taxon>
        <taxon>Stichopodidae</taxon>
        <taxon>Apostichopus</taxon>
    </lineage>
</organism>
<comment type="caution">
    <text evidence="2">The sequence shown here is derived from an EMBL/GenBank/DDBJ whole genome shotgun (WGS) entry which is preliminary data.</text>
</comment>
<reference evidence="2 3" key="1">
    <citation type="journal article" date="2017" name="PLoS Biol.">
        <title>The sea cucumber genome provides insights into morphological evolution and visceral regeneration.</title>
        <authorList>
            <person name="Zhang X."/>
            <person name="Sun L."/>
            <person name="Yuan J."/>
            <person name="Sun Y."/>
            <person name="Gao Y."/>
            <person name="Zhang L."/>
            <person name="Li S."/>
            <person name="Dai H."/>
            <person name="Hamel J.F."/>
            <person name="Liu C."/>
            <person name="Yu Y."/>
            <person name="Liu S."/>
            <person name="Lin W."/>
            <person name="Guo K."/>
            <person name="Jin S."/>
            <person name="Xu P."/>
            <person name="Storey K.B."/>
            <person name="Huan P."/>
            <person name="Zhang T."/>
            <person name="Zhou Y."/>
            <person name="Zhang J."/>
            <person name="Lin C."/>
            <person name="Li X."/>
            <person name="Xing L."/>
            <person name="Huo D."/>
            <person name="Sun M."/>
            <person name="Wang L."/>
            <person name="Mercier A."/>
            <person name="Li F."/>
            <person name="Yang H."/>
            <person name="Xiang J."/>
        </authorList>
    </citation>
    <scope>NUCLEOTIDE SEQUENCE [LARGE SCALE GENOMIC DNA]</scope>
    <source>
        <strain evidence="2">Shaxun</strain>
        <tissue evidence="2">Muscle</tissue>
    </source>
</reference>
<dbReference type="InterPro" id="IPR043502">
    <property type="entry name" value="DNA/RNA_pol_sf"/>
</dbReference>
<keyword evidence="2" id="KW-0808">Transferase</keyword>
<dbReference type="OrthoDB" id="410381at2759"/>
<dbReference type="Proteomes" id="UP000230750">
    <property type="component" value="Unassembled WGS sequence"/>
</dbReference>
<feature type="domain" description="Reverse transcriptase" evidence="1">
    <location>
        <begin position="117"/>
        <end position="374"/>
    </location>
</feature>
<name>A0A2G8LG81_STIJA</name>
<dbReference type="STRING" id="307972.A0A2G8LG81"/>
<dbReference type="InterPro" id="IPR000477">
    <property type="entry name" value="RT_dom"/>
</dbReference>
<dbReference type="SUPFAM" id="SSF56672">
    <property type="entry name" value="DNA/RNA polymerases"/>
    <property type="match status" value="1"/>
</dbReference>
<keyword evidence="3" id="KW-1185">Reference proteome</keyword>
<dbReference type="CDD" id="cd01650">
    <property type="entry name" value="RT_nLTR_like"/>
    <property type="match status" value="1"/>
</dbReference>
<dbReference type="PANTHER" id="PTHR33332">
    <property type="entry name" value="REVERSE TRANSCRIPTASE DOMAIN-CONTAINING PROTEIN"/>
    <property type="match status" value="1"/>
</dbReference>
<proteinExistence type="predicted"/>
<accession>A0A2G8LG81</accession>
<sequence length="387" mass="43906">MVINHSPNILKVDGKIITDTRDIVEAFNKYFIEVCQTYLVNNQHNNCDTFPEVRKYVNAKLPQGETFNIPRVTEQYVLKYLQSLDPNKATGLDEISAHVLKISAIEITPSITRIINQSIDTDVFPCNWKEAKVIPSFKTESRHDLSNYRPIAILPILSKIIEKHVHLALSKHLNKFDLLRNTQSGFREKHSCETALLKVVDQWMESIDKGYILGTVFLDLSKAFDLVNHEIMVTKLRIYGVSSKAINWFKSYLVNRSQCTYLNGVLSSSRRIACGVPQGSILGPLLFLIYINDIDLTLEYCSADMYADDTTFYASDTSTINLNNKLQRDMEKVSAWCDRNKMAINTTKTKVLLMGSGQRLASLPDNANTLSVTLGAKFSRLSNMKNY</sequence>
<evidence type="ECO:0000259" key="1">
    <source>
        <dbReference type="PROSITE" id="PS50878"/>
    </source>
</evidence>
<dbReference type="AlphaFoldDB" id="A0A2G8LG81"/>
<dbReference type="Pfam" id="PF00078">
    <property type="entry name" value="RVT_1"/>
    <property type="match status" value="1"/>
</dbReference>
<protein>
    <submittedName>
        <fullName evidence="2">Putative RNA-directed DNA polymerase from mobile element jockey-like</fullName>
    </submittedName>
</protein>
<keyword evidence="2" id="KW-0548">Nucleotidyltransferase</keyword>
<dbReference type="GO" id="GO:0003964">
    <property type="term" value="F:RNA-directed DNA polymerase activity"/>
    <property type="evidence" value="ECO:0007669"/>
    <property type="project" value="UniProtKB-KW"/>
</dbReference>
<dbReference type="PROSITE" id="PS50878">
    <property type="entry name" value="RT_POL"/>
    <property type="match status" value="1"/>
</dbReference>
<keyword evidence="2" id="KW-0695">RNA-directed DNA polymerase</keyword>
<dbReference type="EMBL" id="MRZV01000088">
    <property type="protein sequence ID" value="PIK59242.1"/>
    <property type="molecule type" value="Genomic_DNA"/>
</dbReference>
<gene>
    <name evidence="2" type="ORF">BSL78_03826</name>
</gene>
<evidence type="ECO:0000313" key="3">
    <source>
        <dbReference type="Proteomes" id="UP000230750"/>
    </source>
</evidence>